<dbReference type="PANTHER" id="PTHR48228:SF6">
    <property type="entry name" value="L-CARNITINE COA-TRANSFERASE"/>
    <property type="match status" value="1"/>
</dbReference>
<dbReference type="PANTHER" id="PTHR48228">
    <property type="entry name" value="SUCCINYL-COA--D-CITRAMALATE COA-TRANSFERASE"/>
    <property type="match status" value="1"/>
</dbReference>
<dbReference type="Proteomes" id="UP000465866">
    <property type="component" value="Chromosome"/>
</dbReference>
<evidence type="ECO:0000256" key="2">
    <source>
        <dbReference type="ARBA" id="ARBA00022679"/>
    </source>
</evidence>
<comment type="similarity">
    <text evidence="1">Belongs to the CoA-transferase III family.</text>
</comment>
<accession>A0A7I7KW09</accession>
<sequence>MTGALDGLRVVEIADEISGPYCGKLLADLGAQVTKIEAPEGDPLRRWGPFPGGESDPDRSGLFEYLNAGKRVVVLDATGDSARRLIADADVLIDTGTTPSSHRGLVAVHISNFGQHSPFRDRAETPLTMQAAAGWISARDPERPPVQAGARIAEYVAGAYAALGALTALRIAPTDQVTEVDVSVLEALLSTLPYPMLMAERMRALGLPSNVRQAPMLGVVRAADGWVGINCLTGQHWLDVCAMLELPDYGEQQFAIMMGGPERAEFFAAAQPWLSERSVVDIVELSQALRIPAAPVADGADALRCPQYVKRDFFVDGGADGWSFRRPGPPFRLSKTPAGAAHATPSSRRHRIAPVDGPSLPFAGLKVLDLTTFWAGGYLTCYLGAFGADVVKVESIQRPDGFRYSGALPIEGEDWYERGALWQATNLNKRDVTLDLTSQRGREIAYKLAEQADVVVENFSPRVVEQFGLDYDSLIALRPDVIAVRMPGFGLDGPWRDYVGWALNIEQVSGMSAVTGYPQGPPCNVQGPADPIVGVHAGVALLAALEHRRRTGEGQLIEVAQIEVGAAVTAEPVIEYSMNGIVRPREGNRRRGYRQGVYPTDTADAWVALSVRDDKDWSRLVDVMDCPGLPRDDHDAFDEAVAAWTSARAPTDIVAALQDRGIPAERVVTSELMYELPALDGRGYYEDFCHAVTGRHRYPGWPLRITPGPTRHHRFAPPTLGQHNDEILGALGLSRDELAALRRDRVIGERVLSS</sequence>
<dbReference type="Gene3D" id="3.30.1540.10">
    <property type="entry name" value="formyl-coa transferase, domain 3"/>
    <property type="match status" value="2"/>
</dbReference>
<organism evidence="3 4">
    <name type="scientific">Mycobacterium cookii</name>
    <dbReference type="NCBI Taxonomy" id="1775"/>
    <lineage>
        <taxon>Bacteria</taxon>
        <taxon>Bacillati</taxon>
        <taxon>Actinomycetota</taxon>
        <taxon>Actinomycetes</taxon>
        <taxon>Mycobacteriales</taxon>
        <taxon>Mycobacteriaceae</taxon>
        <taxon>Mycobacterium</taxon>
    </lineage>
</organism>
<evidence type="ECO:0000313" key="3">
    <source>
        <dbReference type="EMBL" id="BBX45889.1"/>
    </source>
</evidence>
<dbReference type="InterPro" id="IPR023606">
    <property type="entry name" value="CoA-Trfase_III_dom_1_sf"/>
</dbReference>
<dbReference type="InterPro" id="IPR044855">
    <property type="entry name" value="CoA-Trfase_III_dom3_sf"/>
</dbReference>
<dbReference type="Pfam" id="PF02515">
    <property type="entry name" value="CoA_transf_3"/>
    <property type="match status" value="2"/>
</dbReference>
<dbReference type="EMBL" id="AP022569">
    <property type="protein sequence ID" value="BBX45889.1"/>
    <property type="molecule type" value="Genomic_DNA"/>
</dbReference>
<dbReference type="InterPro" id="IPR003673">
    <property type="entry name" value="CoA-Trfase_fam_III"/>
</dbReference>
<proteinExistence type="inferred from homology"/>
<dbReference type="AlphaFoldDB" id="A0A7I7KW09"/>
<evidence type="ECO:0000313" key="4">
    <source>
        <dbReference type="Proteomes" id="UP000465866"/>
    </source>
</evidence>
<name>A0A7I7KW09_9MYCO</name>
<dbReference type="RefSeq" id="WP_163776120.1">
    <property type="nucleotide sequence ID" value="NZ_AP022569.1"/>
</dbReference>
<dbReference type="InterPro" id="IPR050509">
    <property type="entry name" value="CoA-transferase_III"/>
</dbReference>
<protein>
    <submittedName>
        <fullName evidence="3">CoA transferase</fullName>
    </submittedName>
</protein>
<dbReference type="SUPFAM" id="SSF89796">
    <property type="entry name" value="CoA-transferase family III (CaiB/BaiF)"/>
    <property type="match status" value="2"/>
</dbReference>
<keyword evidence="2 3" id="KW-0808">Transferase</keyword>
<dbReference type="Gene3D" id="3.40.50.10540">
    <property type="entry name" value="Crotonobetainyl-coa:carnitine coa-transferase, domain 1"/>
    <property type="match status" value="2"/>
</dbReference>
<dbReference type="KEGG" id="mcoo:MCOO_19040"/>
<keyword evidence="4" id="KW-1185">Reference proteome</keyword>
<evidence type="ECO:0000256" key="1">
    <source>
        <dbReference type="ARBA" id="ARBA00008383"/>
    </source>
</evidence>
<reference evidence="3 4" key="1">
    <citation type="journal article" date="2019" name="Emerg. Microbes Infect.">
        <title>Comprehensive subspecies identification of 175 nontuberculous mycobacteria species based on 7547 genomic profiles.</title>
        <authorList>
            <person name="Matsumoto Y."/>
            <person name="Kinjo T."/>
            <person name="Motooka D."/>
            <person name="Nabeya D."/>
            <person name="Jung N."/>
            <person name="Uechi K."/>
            <person name="Horii T."/>
            <person name="Iida T."/>
            <person name="Fujita J."/>
            <person name="Nakamura S."/>
        </authorList>
    </citation>
    <scope>NUCLEOTIDE SEQUENCE [LARGE SCALE GENOMIC DNA]</scope>
    <source>
        <strain evidence="3 4">JCM 12404</strain>
    </source>
</reference>
<dbReference type="GO" id="GO:0016740">
    <property type="term" value="F:transferase activity"/>
    <property type="evidence" value="ECO:0007669"/>
    <property type="project" value="UniProtKB-KW"/>
</dbReference>
<gene>
    <name evidence="3" type="ORF">MCOO_19040</name>
</gene>